<evidence type="ECO:0000313" key="7">
    <source>
        <dbReference type="Proteomes" id="UP000002009"/>
    </source>
</evidence>
<dbReference type="Pfam" id="PF00160">
    <property type="entry name" value="Pro_isomerase"/>
    <property type="match status" value="1"/>
</dbReference>
<gene>
    <name evidence="6" type="primary">RSP12</name>
    <name evidence="6" type="ORF">MICPUN_96416</name>
</gene>
<dbReference type="GO" id="GO:0003755">
    <property type="term" value="F:peptidyl-prolyl cis-trans isomerase activity"/>
    <property type="evidence" value="ECO:0007669"/>
    <property type="project" value="UniProtKB-UniRule"/>
</dbReference>
<keyword evidence="3 4" id="KW-0413">Isomerase</keyword>
<proteinExistence type="inferred from homology"/>
<feature type="domain" description="PPIase cyclophilin-type" evidence="5">
    <location>
        <begin position="14"/>
        <end position="177"/>
    </location>
</feature>
<organism evidence="6 7">
    <name type="scientific">Micromonas commoda (strain RCC299 / NOUM17 / CCMP2709)</name>
    <name type="common">Picoplanktonic green alga</name>
    <dbReference type="NCBI Taxonomy" id="296587"/>
    <lineage>
        <taxon>Eukaryota</taxon>
        <taxon>Viridiplantae</taxon>
        <taxon>Chlorophyta</taxon>
        <taxon>Mamiellophyceae</taxon>
        <taxon>Mamiellales</taxon>
        <taxon>Mamiellaceae</taxon>
        <taxon>Micromonas</taxon>
    </lineage>
</organism>
<evidence type="ECO:0000313" key="6">
    <source>
        <dbReference type="EMBL" id="ACO64039.1"/>
    </source>
</evidence>
<accession>C1E7T8</accession>
<comment type="function">
    <text evidence="4">PPIases accelerate the folding of proteins. It catalyzes the cis-trans isomerization of proline imidic peptide bonds in oligopeptides.</text>
</comment>
<dbReference type="InParanoid" id="C1E7T8"/>
<reference evidence="6 7" key="1">
    <citation type="journal article" date="2009" name="Science">
        <title>Green evolution and dynamic adaptations revealed by genomes of the marine picoeukaryotes Micromonas.</title>
        <authorList>
            <person name="Worden A.Z."/>
            <person name="Lee J.H."/>
            <person name="Mock T."/>
            <person name="Rouze P."/>
            <person name="Simmons M.P."/>
            <person name="Aerts A.L."/>
            <person name="Allen A.E."/>
            <person name="Cuvelier M.L."/>
            <person name="Derelle E."/>
            <person name="Everett M.V."/>
            <person name="Foulon E."/>
            <person name="Grimwood J."/>
            <person name="Gundlach H."/>
            <person name="Henrissat B."/>
            <person name="Napoli C."/>
            <person name="McDonald S.M."/>
            <person name="Parker M.S."/>
            <person name="Rombauts S."/>
            <person name="Salamov A."/>
            <person name="Von Dassow P."/>
            <person name="Badger J.H."/>
            <person name="Coutinho P.M."/>
            <person name="Demir E."/>
            <person name="Dubchak I."/>
            <person name="Gentemann C."/>
            <person name="Eikrem W."/>
            <person name="Gready J.E."/>
            <person name="John U."/>
            <person name="Lanier W."/>
            <person name="Lindquist E.A."/>
            <person name="Lucas S."/>
            <person name="Mayer K.F."/>
            <person name="Moreau H."/>
            <person name="Not F."/>
            <person name="Otillar R."/>
            <person name="Panaud O."/>
            <person name="Pangilinan J."/>
            <person name="Paulsen I."/>
            <person name="Piegu B."/>
            <person name="Poliakov A."/>
            <person name="Robbens S."/>
            <person name="Schmutz J."/>
            <person name="Toulza E."/>
            <person name="Wyss T."/>
            <person name="Zelensky A."/>
            <person name="Zhou K."/>
            <person name="Armbrust E.V."/>
            <person name="Bhattacharya D."/>
            <person name="Goodenough U.W."/>
            <person name="Van de Peer Y."/>
            <person name="Grigoriev I.V."/>
        </authorList>
    </citation>
    <scope>NUCLEOTIDE SEQUENCE [LARGE SCALE GENOMIC DNA]</scope>
    <source>
        <strain evidence="7">RCC299 / NOUM17</strain>
    </source>
</reference>
<dbReference type="AlphaFoldDB" id="C1E7T8"/>
<dbReference type="RefSeq" id="XP_002502781.1">
    <property type="nucleotide sequence ID" value="XM_002502735.1"/>
</dbReference>
<comment type="catalytic activity">
    <reaction evidence="4">
        <text>[protein]-peptidylproline (omega=180) = [protein]-peptidylproline (omega=0)</text>
        <dbReference type="Rhea" id="RHEA:16237"/>
        <dbReference type="Rhea" id="RHEA-COMP:10747"/>
        <dbReference type="Rhea" id="RHEA-COMP:10748"/>
        <dbReference type="ChEBI" id="CHEBI:83833"/>
        <dbReference type="ChEBI" id="CHEBI:83834"/>
        <dbReference type="EC" id="5.2.1.8"/>
    </reaction>
</comment>
<evidence type="ECO:0000259" key="5">
    <source>
        <dbReference type="PROSITE" id="PS50072"/>
    </source>
</evidence>
<evidence type="ECO:0000256" key="1">
    <source>
        <dbReference type="ARBA" id="ARBA00007365"/>
    </source>
</evidence>
<dbReference type="OrthoDB" id="408413at2759"/>
<dbReference type="PIRSF" id="PIRSF001467">
    <property type="entry name" value="Peptidylpro_ismrse"/>
    <property type="match status" value="1"/>
</dbReference>
<dbReference type="OMA" id="REFCEME"/>
<dbReference type="PANTHER" id="PTHR11071:SF561">
    <property type="entry name" value="PEPTIDYL-PROLYL CIS-TRANS ISOMERASE D-RELATED"/>
    <property type="match status" value="1"/>
</dbReference>
<dbReference type="GO" id="GO:0005737">
    <property type="term" value="C:cytoplasm"/>
    <property type="evidence" value="ECO:0007669"/>
    <property type="project" value="TreeGrafter"/>
</dbReference>
<dbReference type="PROSITE" id="PS50072">
    <property type="entry name" value="CSA_PPIASE_2"/>
    <property type="match status" value="1"/>
</dbReference>
<comment type="similarity">
    <text evidence="1 4">Belongs to the cyclophilin-type PPIase family.</text>
</comment>
<dbReference type="EC" id="5.2.1.8" evidence="4"/>
<dbReference type="PANTHER" id="PTHR11071">
    <property type="entry name" value="PEPTIDYL-PROLYL CIS-TRANS ISOMERASE"/>
    <property type="match status" value="1"/>
</dbReference>
<evidence type="ECO:0000256" key="2">
    <source>
        <dbReference type="ARBA" id="ARBA00023110"/>
    </source>
</evidence>
<name>C1E7T8_MICCC</name>
<dbReference type="Gene3D" id="2.40.100.10">
    <property type="entry name" value="Cyclophilin-like"/>
    <property type="match status" value="1"/>
</dbReference>
<dbReference type="GeneID" id="8244420"/>
<keyword evidence="2 4" id="KW-0697">Rotamase</keyword>
<dbReference type="KEGG" id="mis:MICPUN_96416"/>
<dbReference type="Proteomes" id="UP000002009">
    <property type="component" value="Chromosome 6"/>
</dbReference>
<dbReference type="SUPFAM" id="SSF50891">
    <property type="entry name" value="Cyclophilin-like"/>
    <property type="match status" value="1"/>
</dbReference>
<dbReference type="EMBL" id="CP001327">
    <property type="protein sequence ID" value="ACO64039.1"/>
    <property type="molecule type" value="Genomic_DNA"/>
</dbReference>
<evidence type="ECO:0000256" key="3">
    <source>
        <dbReference type="ARBA" id="ARBA00023235"/>
    </source>
</evidence>
<sequence>MREYVAKSGREYVTMEVSIGGEVEGKLLIELFTDHAPKTCANFKELVKGGHDEIPDGEGYKGCLIHQVHVGGWFQTGDVVNKDGTGPQCCIYGESFGDECFRVKHDRPGILAMACAKRNKNGCQFYVTQCVLDSLDGKRVGFGRVIDGMRLMKMIDRVETDAYQRPRQPIKIESCAMWTPTPEEEEAKENDEP</sequence>
<dbReference type="InterPro" id="IPR029000">
    <property type="entry name" value="Cyclophilin-like_dom_sf"/>
</dbReference>
<protein>
    <recommendedName>
        <fullName evidence="4">Peptidyl-prolyl cis-trans isomerase</fullName>
        <shortName evidence="4">PPIase</shortName>
        <ecNumber evidence="4">5.2.1.8</ecNumber>
    </recommendedName>
</protein>
<keyword evidence="7" id="KW-1185">Reference proteome</keyword>
<evidence type="ECO:0000256" key="4">
    <source>
        <dbReference type="RuleBase" id="RU363019"/>
    </source>
</evidence>
<dbReference type="InterPro" id="IPR024936">
    <property type="entry name" value="Cyclophilin-type_PPIase"/>
</dbReference>
<dbReference type="InterPro" id="IPR002130">
    <property type="entry name" value="Cyclophilin-type_PPIase_dom"/>
</dbReference>
<dbReference type="PRINTS" id="PR00153">
    <property type="entry name" value="CSAPPISMRASE"/>
</dbReference>
<dbReference type="eggNOG" id="KOG0879">
    <property type="taxonomic scope" value="Eukaryota"/>
</dbReference>
<dbReference type="STRING" id="296587.C1E7T8"/>